<comment type="caution">
    <text evidence="5">The sequence shown here is derived from an EMBL/GenBank/DDBJ whole genome shotgun (WGS) entry which is preliminary data.</text>
</comment>
<dbReference type="OrthoDB" id="6434325at2759"/>
<dbReference type="CDD" id="cd00041">
    <property type="entry name" value="CUB"/>
    <property type="match status" value="3"/>
</dbReference>
<feature type="domain" description="CUB" evidence="4">
    <location>
        <begin position="137"/>
        <end position="248"/>
    </location>
</feature>
<dbReference type="InterPro" id="IPR000859">
    <property type="entry name" value="CUB_dom"/>
</dbReference>
<keyword evidence="2" id="KW-1015">Disulfide bond</keyword>
<reference evidence="5" key="1">
    <citation type="submission" date="2020-07" db="EMBL/GenBank/DDBJ databases">
        <title>Multicomponent nature underlies the extraordinary mechanical properties of spider dragline silk.</title>
        <authorList>
            <person name="Kono N."/>
            <person name="Nakamura H."/>
            <person name="Mori M."/>
            <person name="Yoshida Y."/>
            <person name="Ohtoshi R."/>
            <person name="Malay A.D."/>
            <person name="Moran D.A.P."/>
            <person name="Tomita M."/>
            <person name="Numata K."/>
            <person name="Arakawa K."/>
        </authorList>
    </citation>
    <scope>NUCLEOTIDE SEQUENCE</scope>
</reference>
<dbReference type="SUPFAM" id="SSF49854">
    <property type="entry name" value="Spermadhesin, CUB domain"/>
    <property type="match status" value="3"/>
</dbReference>
<protein>
    <submittedName>
        <fullName evidence="5">Cubilin</fullName>
    </submittedName>
</protein>
<evidence type="ECO:0000256" key="2">
    <source>
        <dbReference type="ARBA" id="ARBA00023157"/>
    </source>
</evidence>
<dbReference type="EMBL" id="BMAO01017439">
    <property type="protein sequence ID" value="GFR15654.1"/>
    <property type="molecule type" value="Genomic_DNA"/>
</dbReference>
<dbReference type="PANTHER" id="PTHR24251:SF37">
    <property type="entry name" value="CUB DOMAIN-CONTAINING PROTEIN"/>
    <property type="match status" value="1"/>
</dbReference>
<proteinExistence type="predicted"/>
<dbReference type="PROSITE" id="PS01180">
    <property type="entry name" value="CUB"/>
    <property type="match status" value="3"/>
</dbReference>
<feature type="domain" description="CUB" evidence="4">
    <location>
        <begin position="10"/>
        <end position="135"/>
    </location>
</feature>
<comment type="caution">
    <text evidence="3">Lacks conserved residue(s) required for the propagation of feature annotation.</text>
</comment>
<dbReference type="Gene3D" id="2.60.120.290">
    <property type="entry name" value="Spermadhesin, CUB domain"/>
    <property type="match status" value="3"/>
</dbReference>
<accession>A0A8X6LQ16</accession>
<organism evidence="5 6">
    <name type="scientific">Trichonephila clavata</name>
    <name type="common">Joro spider</name>
    <name type="synonym">Nephila clavata</name>
    <dbReference type="NCBI Taxonomy" id="2740835"/>
    <lineage>
        <taxon>Eukaryota</taxon>
        <taxon>Metazoa</taxon>
        <taxon>Ecdysozoa</taxon>
        <taxon>Arthropoda</taxon>
        <taxon>Chelicerata</taxon>
        <taxon>Arachnida</taxon>
        <taxon>Araneae</taxon>
        <taxon>Araneomorphae</taxon>
        <taxon>Entelegynae</taxon>
        <taxon>Araneoidea</taxon>
        <taxon>Nephilidae</taxon>
        <taxon>Trichonephila</taxon>
    </lineage>
</organism>
<evidence type="ECO:0000256" key="3">
    <source>
        <dbReference type="PROSITE-ProRule" id="PRU00059"/>
    </source>
</evidence>
<evidence type="ECO:0000259" key="4">
    <source>
        <dbReference type="PROSITE" id="PS01180"/>
    </source>
</evidence>
<evidence type="ECO:0000313" key="6">
    <source>
        <dbReference type="Proteomes" id="UP000887116"/>
    </source>
</evidence>
<feature type="domain" description="CUB" evidence="4">
    <location>
        <begin position="254"/>
        <end position="367"/>
    </location>
</feature>
<dbReference type="AlphaFoldDB" id="A0A8X6LQ16"/>
<dbReference type="PANTHER" id="PTHR24251">
    <property type="entry name" value="OVOCHYMASE-RELATED"/>
    <property type="match status" value="1"/>
</dbReference>
<dbReference type="Pfam" id="PF00431">
    <property type="entry name" value="CUB"/>
    <property type="match status" value="3"/>
</dbReference>
<dbReference type="Proteomes" id="UP000887116">
    <property type="component" value="Unassembled WGS sequence"/>
</dbReference>
<evidence type="ECO:0000313" key="5">
    <source>
        <dbReference type="EMBL" id="GFR15654.1"/>
    </source>
</evidence>
<dbReference type="SMART" id="SM00042">
    <property type="entry name" value="CUB"/>
    <property type="match status" value="3"/>
</dbReference>
<keyword evidence="6" id="KW-1185">Reference proteome</keyword>
<dbReference type="FunFam" id="2.60.120.290:FF:000013">
    <property type="entry name" value="Membrane frizzled-related protein"/>
    <property type="match status" value="1"/>
</dbReference>
<gene>
    <name evidence="5" type="primary">CUBN</name>
    <name evidence="5" type="ORF">TNCT_196791</name>
</gene>
<evidence type="ECO:0000256" key="1">
    <source>
        <dbReference type="ARBA" id="ARBA00022737"/>
    </source>
</evidence>
<name>A0A8X6LQ16_TRICU</name>
<dbReference type="InterPro" id="IPR035914">
    <property type="entry name" value="Sperma_CUB_dom_sf"/>
</dbReference>
<keyword evidence="1" id="KW-0677">Repeat</keyword>
<sequence length="398" mass="44585">MDLLSETAPCGPSSLFAEAEPKSVTTPSYPLQYPINMRCKWVVYRNSTESRSLSMVQITIKDLGINCSGDYVEVQKMRYGINQRRYYGSDFKGPVRLCGNVPVHDIFAVNSMSIYFHSDSINNSGRGFFFTYQEASCNRTYTESTAVLTNLAYPGRFNAVKDCAKNITIAQGKTISLYFSRLELYDPTQGCVNSYMKVYDGTNTSAPLLGTFCGFNEPDPVYSSGNSLHVVTRMHHSSGSYYFIYVTADKDQGCGGNVYAEEGHIYSPRYPQAYTSTDECVWHISVPGYHTIKVEFEGFAFNSSSGCESNFVELYDGTVGNVEERVVRYCGTDTPGTHLSTTNKMIIKMQTDSNNSGVGFKLRFTSNSYMPESSMRLIQKDTLSVSDYQYDTAYIYLN</sequence>